<keyword evidence="3" id="KW-1003">Cell membrane</keyword>
<keyword evidence="6 7" id="KW-0472">Membrane</keyword>
<evidence type="ECO:0000256" key="6">
    <source>
        <dbReference type="ARBA" id="ARBA00023136"/>
    </source>
</evidence>
<dbReference type="STRING" id="537006.PRABACTJOHN_03086"/>
<dbReference type="PANTHER" id="PTHR30489">
    <property type="entry name" value="LIPOPROTEIN-RELEASING SYSTEM TRANSMEMBRANE PROTEIN LOLE"/>
    <property type="match status" value="1"/>
</dbReference>
<dbReference type="GO" id="GO:0098797">
    <property type="term" value="C:plasma membrane protein complex"/>
    <property type="evidence" value="ECO:0007669"/>
    <property type="project" value="TreeGrafter"/>
</dbReference>
<evidence type="ECO:0000313" key="11">
    <source>
        <dbReference type="Proteomes" id="UP000005510"/>
    </source>
</evidence>
<reference evidence="10 11" key="2">
    <citation type="submission" date="2008-10" db="EMBL/GenBank/DDBJ databases">
        <authorList>
            <person name="Fulton L."/>
            <person name="Clifton S."/>
            <person name="Fulton B."/>
            <person name="Xu J."/>
            <person name="Minx P."/>
            <person name="Pepin K.H."/>
            <person name="Johnson M."/>
            <person name="Bhonagiri V."/>
            <person name="Nash W.E."/>
            <person name="Mardis E.R."/>
            <person name="Wilson R.K."/>
        </authorList>
    </citation>
    <scope>NUCLEOTIDE SEQUENCE [LARGE SCALE GENOMIC DNA]</scope>
    <source>
        <strain evidence="10 11">DSM 18315</strain>
    </source>
</reference>
<comment type="subcellular location">
    <subcellularLocation>
        <location evidence="1">Cell membrane</location>
        <topology evidence="1">Multi-pass membrane protein</topology>
    </subcellularLocation>
</comment>
<organism evidence="10 11">
    <name type="scientific">Parabacteroides johnsonii DSM 18315</name>
    <dbReference type="NCBI Taxonomy" id="537006"/>
    <lineage>
        <taxon>Bacteria</taxon>
        <taxon>Pseudomonadati</taxon>
        <taxon>Bacteroidota</taxon>
        <taxon>Bacteroidia</taxon>
        <taxon>Bacteroidales</taxon>
        <taxon>Tannerellaceae</taxon>
        <taxon>Parabacteroides</taxon>
    </lineage>
</organism>
<feature type="transmembrane region" description="Helical" evidence="7">
    <location>
        <begin position="282"/>
        <end position="309"/>
    </location>
</feature>
<evidence type="ECO:0000256" key="4">
    <source>
        <dbReference type="ARBA" id="ARBA00022692"/>
    </source>
</evidence>
<keyword evidence="4 7" id="KW-0812">Transmembrane</keyword>
<evidence type="ECO:0000256" key="1">
    <source>
        <dbReference type="ARBA" id="ARBA00004651"/>
    </source>
</evidence>
<dbReference type="HOGENOM" id="CLU_000604_8_2_10"/>
<feature type="transmembrane region" description="Helical" evidence="7">
    <location>
        <begin position="380"/>
        <end position="406"/>
    </location>
</feature>
<dbReference type="InterPro" id="IPR003838">
    <property type="entry name" value="ABC3_permease_C"/>
</dbReference>
<evidence type="ECO:0000259" key="8">
    <source>
        <dbReference type="Pfam" id="PF02687"/>
    </source>
</evidence>
<dbReference type="PANTHER" id="PTHR30489:SF0">
    <property type="entry name" value="LIPOPROTEIN-RELEASING SYSTEM TRANSMEMBRANE PROTEIN LOLE"/>
    <property type="match status" value="1"/>
</dbReference>
<dbReference type="AlphaFoldDB" id="B7BDG4"/>
<name>B7BDG4_9BACT</name>
<proteinExistence type="inferred from homology"/>
<evidence type="ECO:0000313" key="10">
    <source>
        <dbReference type="EMBL" id="EEC95531.1"/>
    </source>
</evidence>
<feature type="transmembrane region" description="Helical" evidence="7">
    <location>
        <begin position="330"/>
        <end position="360"/>
    </location>
</feature>
<dbReference type="Pfam" id="PF12704">
    <property type="entry name" value="MacB_PCD"/>
    <property type="match status" value="1"/>
</dbReference>
<dbReference type="EMBL" id="ABYH01000334">
    <property type="protein sequence ID" value="EEC95531.1"/>
    <property type="molecule type" value="Genomic_DNA"/>
</dbReference>
<protein>
    <submittedName>
        <fullName evidence="10">Efflux ABC transporter, permease protein</fullName>
    </submittedName>
</protein>
<evidence type="ECO:0000259" key="9">
    <source>
        <dbReference type="Pfam" id="PF12704"/>
    </source>
</evidence>
<reference evidence="10 11" key="1">
    <citation type="submission" date="2008-10" db="EMBL/GenBank/DDBJ databases">
        <title>Draft genome sequence of Parabacteroides johnsonii (DSM 18315).</title>
        <authorList>
            <person name="Sudarsanam P."/>
            <person name="Ley R."/>
            <person name="Guruge J."/>
            <person name="Turnbaugh P.J."/>
            <person name="Mahowald M."/>
            <person name="Liep D."/>
            <person name="Gordon J."/>
        </authorList>
    </citation>
    <scope>NUCLEOTIDE SEQUENCE [LARGE SCALE GENOMIC DNA]</scope>
    <source>
        <strain evidence="10 11">DSM 18315</strain>
    </source>
</reference>
<sequence length="418" mass="47063">MSIALSLEYFIAKRIYFSKEGNRQATPPVVRIAMIGIALGLAVMILSVAIVIGFKKEIRNKVIGFGSHIQITNFDNNASYESTPIAVSDSLLDYLKAFPGITHVEAFATKPGILKTDTDFQGIVLKGVDENYDWTFFRNNLKEGELFTLPTDKASTDVLISRYLANLLGLKVGDSFLTYFVQDEVRARKFHITGIYETGFVDYDKLFVIADIRQIRRLNGWAPDEVSGLELQVADYDHLDRIAEDLYFDIAEKQDRNGNTYYTRSIKELNPMIFDWLEVQDINVVVILVLILAVAGFTMISGLLIIILERTNMIGILKALGENNTSIRKIFLYISFFLIGKGMIWGNLIGIVLCLVQSYFRVVKLDPSVYYLDAVPIDLTVFSIVLLNIGTLTAAMLMMLGPSYLITKIHPAKSIRFE</sequence>
<dbReference type="InterPro" id="IPR051447">
    <property type="entry name" value="Lipoprotein-release_system"/>
</dbReference>
<feature type="transmembrane region" description="Helical" evidence="7">
    <location>
        <begin position="32"/>
        <end position="54"/>
    </location>
</feature>
<keyword evidence="5 7" id="KW-1133">Transmembrane helix</keyword>
<evidence type="ECO:0000256" key="5">
    <source>
        <dbReference type="ARBA" id="ARBA00022989"/>
    </source>
</evidence>
<evidence type="ECO:0000256" key="2">
    <source>
        <dbReference type="ARBA" id="ARBA00005236"/>
    </source>
</evidence>
<evidence type="ECO:0000256" key="3">
    <source>
        <dbReference type="ARBA" id="ARBA00022475"/>
    </source>
</evidence>
<dbReference type="Pfam" id="PF02687">
    <property type="entry name" value="FtsX"/>
    <property type="match status" value="1"/>
</dbReference>
<feature type="domain" description="ABC3 transporter permease C-terminal" evidence="8">
    <location>
        <begin position="286"/>
        <end position="411"/>
    </location>
</feature>
<dbReference type="GO" id="GO:0044874">
    <property type="term" value="P:lipoprotein localization to outer membrane"/>
    <property type="evidence" value="ECO:0007669"/>
    <property type="project" value="TreeGrafter"/>
</dbReference>
<feature type="domain" description="MacB-like periplasmic core" evidence="9">
    <location>
        <begin position="32"/>
        <end position="245"/>
    </location>
</feature>
<comment type="caution">
    <text evidence="10">The sequence shown here is derived from an EMBL/GenBank/DDBJ whole genome shotgun (WGS) entry which is preliminary data.</text>
</comment>
<dbReference type="Proteomes" id="UP000005510">
    <property type="component" value="Unassembled WGS sequence"/>
</dbReference>
<gene>
    <name evidence="10" type="ORF">PRABACTJOHN_03086</name>
</gene>
<dbReference type="InterPro" id="IPR025857">
    <property type="entry name" value="MacB_PCD"/>
</dbReference>
<evidence type="ECO:0000256" key="7">
    <source>
        <dbReference type="SAM" id="Phobius"/>
    </source>
</evidence>
<comment type="similarity">
    <text evidence="2">Belongs to the ABC-4 integral membrane protein family. LolC/E subfamily.</text>
</comment>
<accession>B7BDG4</accession>